<dbReference type="RefSeq" id="WP_109058025.1">
    <property type="nucleotide sequence ID" value="NZ_QFFM01000033.1"/>
</dbReference>
<organism evidence="1 2">
    <name type="scientific">Bifidobacterium callitrichidarum</name>
    <dbReference type="NCBI Taxonomy" id="2052941"/>
    <lineage>
        <taxon>Bacteria</taxon>
        <taxon>Bacillati</taxon>
        <taxon>Actinomycetota</taxon>
        <taxon>Actinomycetes</taxon>
        <taxon>Bifidobacteriales</taxon>
        <taxon>Bifidobacteriaceae</taxon>
        <taxon>Bifidobacterium</taxon>
    </lineage>
</organism>
<proteinExistence type="predicted"/>
<protein>
    <submittedName>
        <fullName evidence="1">Uncharacterized protein</fullName>
    </submittedName>
</protein>
<comment type="caution">
    <text evidence="1">The sequence shown here is derived from an EMBL/GenBank/DDBJ whole genome shotgun (WGS) entry which is preliminary data.</text>
</comment>
<name>A0A2U2N103_9BIFI</name>
<reference evidence="1 2" key="1">
    <citation type="journal article" date="2018" name="Int. J. Syst. Evol. Microbiol.">
        <title>Bifidobacterium callitrichidarum sp. nov. from the faeces of the emperor tamarin (Saguinus imperator).</title>
        <authorList>
            <person name="Modesto M."/>
            <person name="Michelini S."/>
            <person name="Sansosti M.C."/>
            <person name="De Filippo C."/>
            <person name="Cavalieri D."/>
            <person name="Qvirist L."/>
            <person name="Andlid T."/>
            <person name="Spiezio C."/>
            <person name="Sandri C."/>
            <person name="Pascarelli S."/>
            <person name="Sgorbati B."/>
            <person name="Mattarelli P."/>
        </authorList>
    </citation>
    <scope>NUCLEOTIDE SEQUENCE [LARGE SCALE GENOMIC DNA]</scope>
    <source>
        <strain evidence="1 2">TRI 5</strain>
    </source>
</reference>
<evidence type="ECO:0000313" key="1">
    <source>
        <dbReference type="EMBL" id="PWG62659.1"/>
    </source>
</evidence>
<evidence type="ECO:0000313" key="2">
    <source>
        <dbReference type="Proteomes" id="UP000245876"/>
    </source>
</evidence>
<sequence length="214" mass="23678">MSSVLTATNLNLISETVRKISRFNLSKRTASRRAPINAVWYATCPACKTVSLLPERPEAWDTVECPKCNTPLVLAENQRLTPETRHTVIAMIAGDHDFRVTTQANEQTGVTCRCGWHVNLNDPDEVHAVECRHLFDMFELAARGIGRFDGLTPVNVLDVEVGDKVRLEGMTDRLTVLAISPSGNGLEVRLGTGSQPAWIQRNSVVEAFRPISIQ</sequence>
<dbReference type="Proteomes" id="UP000245876">
    <property type="component" value="Unassembled WGS sequence"/>
</dbReference>
<dbReference type="Gene3D" id="2.20.28.160">
    <property type="match status" value="1"/>
</dbReference>
<dbReference type="AlphaFoldDB" id="A0A2U2N103"/>
<accession>A0A2U2N103</accession>
<keyword evidence="2" id="KW-1185">Reference proteome</keyword>
<dbReference type="EMBL" id="QFFM01000033">
    <property type="protein sequence ID" value="PWG62659.1"/>
    <property type="molecule type" value="Genomic_DNA"/>
</dbReference>
<gene>
    <name evidence="1" type="ORF">DF196_11920</name>
</gene>